<keyword evidence="3" id="KW-1185">Reference proteome</keyword>
<reference evidence="2" key="1">
    <citation type="submission" date="2019-09" db="EMBL/GenBank/DDBJ databases">
        <title>Draft genome information of white flower Hibiscus syriacus.</title>
        <authorList>
            <person name="Kim Y.-M."/>
        </authorList>
    </citation>
    <scope>NUCLEOTIDE SEQUENCE [LARGE SCALE GENOMIC DNA]</scope>
    <source>
        <strain evidence="2">YM2019G1</strain>
    </source>
</reference>
<dbReference type="InterPro" id="IPR002156">
    <property type="entry name" value="RNaseH_domain"/>
</dbReference>
<dbReference type="PANTHER" id="PTHR47723">
    <property type="entry name" value="OS05G0353850 PROTEIN"/>
    <property type="match status" value="1"/>
</dbReference>
<dbReference type="InterPro" id="IPR036397">
    <property type="entry name" value="RNaseH_sf"/>
</dbReference>
<dbReference type="GO" id="GO:0004523">
    <property type="term" value="F:RNA-DNA hybrid ribonuclease activity"/>
    <property type="evidence" value="ECO:0007669"/>
    <property type="project" value="InterPro"/>
</dbReference>
<dbReference type="InterPro" id="IPR044730">
    <property type="entry name" value="RNase_H-like_dom_plant"/>
</dbReference>
<evidence type="ECO:0000313" key="3">
    <source>
        <dbReference type="Proteomes" id="UP000436088"/>
    </source>
</evidence>
<evidence type="ECO:0000259" key="1">
    <source>
        <dbReference type="Pfam" id="PF13456"/>
    </source>
</evidence>
<dbReference type="EMBL" id="VEPZ02001039">
    <property type="protein sequence ID" value="KAE8699372.1"/>
    <property type="molecule type" value="Genomic_DNA"/>
</dbReference>
<dbReference type="CDD" id="cd06222">
    <property type="entry name" value="RNase_H_like"/>
    <property type="match status" value="1"/>
</dbReference>
<dbReference type="AlphaFoldDB" id="A0A6A3A8E7"/>
<dbReference type="Pfam" id="PF13456">
    <property type="entry name" value="RVT_3"/>
    <property type="match status" value="1"/>
</dbReference>
<dbReference type="SUPFAM" id="SSF53098">
    <property type="entry name" value="Ribonuclease H-like"/>
    <property type="match status" value="1"/>
</dbReference>
<dbReference type="InterPro" id="IPR053151">
    <property type="entry name" value="RNase_H-like"/>
</dbReference>
<dbReference type="InterPro" id="IPR012337">
    <property type="entry name" value="RNaseH-like_sf"/>
</dbReference>
<name>A0A6A3A8E7_HIBSY</name>
<dbReference type="GO" id="GO:0003676">
    <property type="term" value="F:nucleic acid binding"/>
    <property type="evidence" value="ECO:0007669"/>
    <property type="project" value="InterPro"/>
</dbReference>
<feature type="domain" description="RNase H type-1" evidence="1">
    <location>
        <begin position="16"/>
        <end position="119"/>
    </location>
</feature>
<protein>
    <recommendedName>
        <fullName evidence="1">RNase H type-1 domain-containing protein</fullName>
    </recommendedName>
</protein>
<dbReference type="Proteomes" id="UP000436088">
    <property type="component" value="Unassembled WGS sequence"/>
</dbReference>
<dbReference type="Gene3D" id="3.30.420.10">
    <property type="entry name" value="Ribonuclease H-like superfamily/Ribonuclease H"/>
    <property type="match status" value="1"/>
</dbReference>
<gene>
    <name evidence="2" type="ORF">F3Y22_tig00110579pilonHSYRG00008</name>
</gene>
<accession>A0A6A3A8E7</accession>
<evidence type="ECO:0000313" key="2">
    <source>
        <dbReference type="EMBL" id="KAE8699372.1"/>
    </source>
</evidence>
<comment type="caution">
    <text evidence="2">The sequence shown here is derived from an EMBL/GenBank/DDBJ whole genome shotgun (WGS) entry which is preliminary data.</text>
</comment>
<sequence length="130" mass="14452">MRVPNINEDRRFGSSARDSSGKFITRANALVFAQSPTVVEALAPRLGSMLAMSHQWQYITIESDNQTIMNSLSSKDSVQWEYSTVLEDIASLLSGCSNVILSHAMRYCNLTAEWVAEKAKSGAFPLNWFS</sequence>
<organism evidence="2 3">
    <name type="scientific">Hibiscus syriacus</name>
    <name type="common">Rose of Sharon</name>
    <dbReference type="NCBI Taxonomy" id="106335"/>
    <lineage>
        <taxon>Eukaryota</taxon>
        <taxon>Viridiplantae</taxon>
        <taxon>Streptophyta</taxon>
        <taxon>Embryophyta</taxon>
        <taxon>Tracheophyta</taxon>
        <taxon>Spermatophyta</taxon>
        <taxon>Magnoliopsida</taxon>
        <taxon>eudicotyledons</taxon>
        <taxon>Gunneridae</taxon>
        <taxon>Pentapetalae</taxon>
        <taxon>rosids</taxon>
        <taxon>malvids</taxon>
        <taxon>Malvales</taxon>
        <taxon>Malvaceae</taxon>
        <taxon>Malvoideae</taxon>
        <taxon>Hibiscus</taxon>
    </lineage>
</organism>
<dbReference type="PANTHER" id="PTHR47723:SF19">
    <property type="entry name" value="POLYNUCLEOTIDYL TRANSFERASE, RIBONUCLEASE H-LIKE SUPERFAMILY PROTEIN"/>
    <property type="match status" value="1"/>
</dbReference>
<proteinExistence type="predicted"/>